<name>A0A846XJ59_9NOCA</name>
<keyword evidence="1" id="KW-1133">Transmembrane helix</keyword>
<proteinExistence type="predicted"/>
<sequence>MNVIQRAVAIGLGAALLQALMLIAFAWPATNIAPRDLPLAVAGPQAEMVEARLAGQSPGAFELTTVPDEAAARAAIGNREVYGAIVTGNGAPRMLVASGASPAVAQQLTQIGQQMSGTPPIQAEDVVAGDPDDPRGAGFGAMALPLVMAGIAGGVLLTLLVPSAAGRIAGVFTFGIAGGLLSMLVTQTWLSIVPGPYLELSLVAGLVSFAVAGTVTGLATVIGRAGIGIAALVMLLIGNPFSAATSAPELLPQPWGTIGQLLPPGAAASLIRSVAFFDWAGAQGPLLVLVGWAGLALVLLGLGVLRDSRRSETVAGDPAAVPVPA</sequence>
<feature type="transmembrane region" description="Helical" evidence="1">
    <location>
        <begin position="139"/>
        <end position="161"/>
    </location>
</feature>
<keyword evidence="3" id="KW-1185">Reference proteome</keyword>
<dbReference type="EMBL" id="JAAXOO010000004">
    <property type="protein sequence ID" value="NKY34623.1"/>
    <property type="molecule type" value="Genomic_DNA"/>
</dbReference>
<evidence type="ECO:0000313" key="2">
    <source>
        <dbReference type="EMBL" id="NKY34623.1"/>
    </source>
</evidence>
<keyword evidence="1" id="KW-0812">Transmembrane</keyword>
<comment type="caution">
    <text evidence="2">The sequence shown here is derived from an EMBL/GenBank/DDBJ whole genome shotgun (WGS) entry which is preliminary data.</text>
</comment>
<dbReference type="RefSeq" id="WP_068046542.1">
    <property type="nucleotide sequence ID" value="NZ_JAAXOO010000004.1"/>
</dbReference>
<organism evidence="2 3">
    <name type="scientific">Nocardia speluncae</name>
    <dbReference type="NCBI Taxonomy" id="419477"/>
    <lineage>
        <taxon>Bacteria</taxon>
        <taxon>Bacillati</taxon>
        <taxon>Actinomycetota</taxon>
        <taxon>Actinomycetes</taxon>
        <taxon>Mycobacteriales</taxon>
        <taxon>Nocardiaceae</taxon>
        <taxon>Nocardia</taxon>
    </lineage>
</organism>
<dbReference type="Proteomes" id="UP000565715">
    <property type="component" value="Unassembled WGS sequence"/>
</dbReference>
<feature type="transmembrane region" description="Helical" evidence="1">
    <location>
        <begin position="168"/>
        <end position="190"/>
    </location>
</feature>
<protein>
    <recommendedName>
        <fullName evidence="4">ABC transporter permease</fullName>
    </recommendedName>
</protein>
<feature type="transmembrane region" description="Helical" evidence="1">
    <location>
        <begin position="286"/>
        <end position="305"/>
    </location>
</feature>
<feature type="transmembrane region" description="Helical" evidence="1">
    <location>
        <begin position="229"/>
        <end position="247"/>
    </location>
</feature>
<feature type="transmembrane region" description="Helical" evidence="1">
    <location>
        <begin position="202"/>
        <end position="222"/>
    </location>
</feature>
<dbReference type="AlphaFoldDB" id="A0A846XJ59"/>
<reference evidence="2 3" key="1">
    <citation type="submission" date="2020-04" db="EMBL/GenBank/DDBJ databases">
        <title>MicrobeNet Type strains.</title>
        <authorList>
            <person name="Nicholson A.C."/>
        </authorList>
    </citation>
    <scope>NUCLEOTIDE SEQUENCE [LARGE SCALE GENOMIC DNA]</scope>
    <source>
        <strain evidence="2 3">DSM 45078</strain>
    </source>
</reference>
<evidence type="ECO:0000313" key="3">
    <source>
        <dbReference type="Proteomes" id="UP000565715"/>
    </source>
</evidence>
<evidence type="ECO:0000256" key="1">
    <source>
        <dbReference type="SAM" id="Phobius"/>
    </source>
</evidence>
<evidence type="ECO:0008006" key="4">
    <source>
        <dbReference type="Google" id="ProtNLM"/>
    </source>
</evidence>
<accession>A0A846XJ59</accession>
<keyword evidence="1" id="KW-0472">Membrane</keyword>
<gene>
    <name evidence="2" type="ORF">HGA13_16300</name>
</gene>